<dbReference type="AlphaFoldDB" id="A0A8J7GHD9"/>
<protein>
    <submittedName>
        <fullName evidence="2">Uncharacterized protein</fullName>
    </submittedName>
</protein>
<keyword evidence="3" id="KW-1185">Reference proteome</keyword>
<accession>A0A8J7GHD9</accession>
<dbReference type="EMBL" id="JADOUF010000001">
    <property type="protein sequence ID" value="MBG6139164.1"/>
    <property type="molecule type" value="Genomic_DNA"/>
</dbReference>
<organism evidence="2 3">
    <name type="scientific">Longispora fulva</name>
    <dbReference type="NCBI Taxonomy" id="619741"/>
    <lineage>
        <taxon>Bacteria</taxon>
        <taxon>Bacillati</taxon>
        <taxon>Actinomycetota</taxon>
        <taxon>Actinomycetes</taxon>
        <taxon>Micromonosporales</taxon>
        <taxon>Micromonosporaceae</taxon>
        <taxon>Longispora</taxon>
    </lineage>
</organism>
<proteinExistence type="predicted"/>
<comment type="caution">
    <text evidence="2">The sequence shown here is derived from an EMBL/GenBank/DDBJ whole genome shotgun (WGS) entry which is preliminary data.</text>
</comment>
<evidence type="ECO:0000256" key="1">
    <source>
        <dbReference type="SAM" id="MobiDB-lite"/>
    </source>
</evidence>
<evidence type="ECO:0000313" key="2">
    <source>
        <dbReference type="EMBL" id="MBG6139164.1"/>
    </source>
</evidence>
<gene>
    <name evidence="2" type="ORF">IW245_005358</name>
</gene>
<evidence type="ECO:0000313" key="3">
    <source>
        <dbReference type="Proteomes" id="UP000622552"/>
    </source>
</evidence>
<dbReference type="Proteomes" id="UP000622552">
    <property type="component" value="Unassembled WGS sequence"/>
</dbReference>
<reference evidence="2" key="1">
    <citation type="submission" date="2020-11" db="EMBL/GenBank/DDBJ databases">
        <title>Sequencing the genomes of 1000 actinobacteria strains.</title>
        <authorList>
            <person name="Klenk H.-P."/>
        </authorList>
    </citation>
    <scope>NUCLEOTIDE SEQUENCE</scope>
    <source>
        <strain evidence="2">DSM 45356</strain>
    </source>
</reference>
<feature type="region of interest" description="Disordered" evidence="1">
    <location>
        <begin position="60"/>
        <end position="79"/>
    </location>
</feature>
<name>A0A8J7GHD9_9ACTN</name>
<dbReference type="RefSeq" id="WP_197005848.1">
    <property type="nucleotide sequence ID" value="NZ_BONS01000012.1"/>
</dbReference>
<sequence length="79" mass="8752">MSRPGQFPLRAAQPILDDLLVRSEVMGTDELTEFACSLGLTPPADGPGWFVVREFDPEGNDRGLHWDGPDEGEWRGDPQ</sequence>